<evidence type="ECO:0000313" key="3">
    <source>
        <dbReference type="EMBL" id="GAA4302345.1"/>
    </source>
</evidence>
<reference evidence="4" key="1">
    <citation type="journal article" date="2019" name="Int. J. Syst. Evol. Microbiol.">
        <title>The Global Catalogue of Microorganisms (GCM) 10K type strain sequencing project: providing services to taxonomists for standard genome sequencing and annotation.</title>
        <authorList>
            <consortium name="The Broad Institute Genomics Platform"/>
            <consortium name="The Broad Institute Genome Sequencing Center for Infectious Disease"/>
            <person name="Wu L."/>
            <person name="Ma J."/>
        </authorList>
    </citation>
    <scope>NUCLEOTIDE SEQUENCE [LARGE SCALE GENOMIC DNA]</scope>
    <source>
        <strain evidence="4">JCM 17664</strain>
    </source>
</reference>
<comment type="caution">
    <text evidence="3">The sequence shown here is derived from an EMBL/GenBank/DDBJ whole genome shotgun (WGS) entry which is preliminary data.</text>
</comment>
<feature type="transmembrane region" description="Helical" evidence="1">
    <location>
        <begin position="39"/>
        <end position="59"/>
    </location>
</feature>
<feature type="transmembrane region" description="Helical" evidence="1">
    <location>
        <begin position="12"/>
        <end position="33"/>
    </location>
</feature>
<dbReference type="PANTHER" id="PTHR33608">
    <property type="entry name" value="BLL2464 PROTEIN"/>
    <property type="match status" value="1"/>
</dbReference>
<name>A0ABP8FFQ7_9BACT</name>
<organism evidence="3 4">
    <name type="scientific">Compostibacter hankyongensis</name>
    <dbReference type="NCBI Taxonomy" id="1007089"/>
    <lineage>
        <taxon>Bacteria</taxon>
        <taxon>Pseudomonadati</taxon>
        <taxon>Bacteroidota</taxon>
        <taxon>Chitinophagia</taxon>
        <taxon>Chitinophagales</taxon>
        <taxon>Chitinophagaceae</taxon>
        <taxon>Compostibacter</taxon>
    </lineage>
</organism>
<evidence type="ECO:0000256" key="1">
    <source>
        <dbReference type="SAM" id="Phobius"/>
    </source>
</evidence>
<dbReference type="EMBL" id="BAABFN010000001">
    <property type="protein sequence ID" value="GAA4302345.1"/>
    <property type="molecule type" value="Genomic_DNA"/>
</dbReference>
<dbReference type="PANTHER" id="PTHR33608:SF3">
    <property type="entry name" value="SLR2013 PROTEIN"/>
    <property type="match status" value="1"/>
</dbReference>
<dbReference type="Pfam" id="PF01882">
    <property type="entry name" value="DUF58"/>
    <property type="match status" value="1"/>
</dbReference>
<dbReference type="Proteomes" id="UP001501207">
    <property type="component" value="Unassembled WGS sequence"/>
</dbReference>
<sequence length="446" mass="52053">MPFKKYIAPLYFTPVFYAAGAVVAVCFVLRFFLRWPGDLPFLLLGLFFLLTAMDYLLLFGRGGSIFARRIAPERLSNGDENDILIYVKSRYRFRVRLTVIDEVPFQFRKRDTEFTLSVLPGREQHIRYGLRPVRRGAYEFGKINVYARSRLGWIERRYRFETPLTVPVYPGFLQMRRYQLLALANRLSEAGIRRLRRVGHSPEFEHIKEYVQGDDMRTVNWKATARRGGLMVNHYTEEKSQQIYCIIDKGRVMKMPFNGMSLLDYAINAALVLSNVALLKQDKAGLITFSEAPGTFLKADARAVQMSAILELLYNQKTRYLESDYEKLYQLLRARVTHRSLLVLFTNFETLTALQRQLPYLRRIARHHLLLVVIFENTELRKIREAPARDLEAVYTQTIAEQFAHEKQRILKELRQYGILALLTAPEQVTVSTVNRYLEVKSRGEL</sequence>
<evidence type="ECO:0000313" key="4">
    <source>
        <dbReference type="Proteomes" id="UP001501207"/>
    </source>
</evidence>
<dbReference type="RefSeq" id="WP_344974691.1">
    <property type="nucleotide sequence ID" value="NZ_BAABFN010000001.1"/>
</dbReference>
<keyword evidence="1" id="KW-0472">Membrane</keyword>
<keyword evidence="1" id="KW-0812">Transmembrane</keyword>
<keyword evidence="4" id="KW-1185">Reference proteome</keyword>
<dbReference type="InterPro" id="IPR002881">
    <property type="entry name" value="DUF58"/>
</dbReference>
<feature type="domain" description="DUF58" evidence="2">
    <location>
        <begin position="208"/>
        <end position="379"/>
    </location>
</feature>
<gene>
    <name evidence="3" type="ORF">GCM10023143_04660</name>
</gene>
<proteinExistence type="predicted"/>
<evidence type="ECO:0000259" key="2">
    <source>
        <dbReference type="Pfam" id="PF01882"/>
    </source>
</evidence>
<accession>A0ABP8FFQ7</accession>
<keyword evidence="1" id="KW-1133">Transmembrane helix</keyword>
<protein>
    <submittedName>
        <fullName evidence="3">DUF58 domain-containing protein</fullName>
    </submittedName>
</protein>